<sequence>MKILGNLIWLIFGGLWSALGYVVGGLVLCITIIGIPFGLQCFKIAGLVLWPFGKKVVTTNGSGGCLSLLFNIIWLFCGGFYTAIIHLLFAFLLAITIIGIPFAMQHLKLVELSLMPFGKDIRYE</sequence>
<dbReference type="PANTHER" id="PTHR42903">
    <property type="entry name" value="INNER MEMBRANE PROTEIN YCCF"/>
    <property type="match status" value="1"/>
</dbReference>
<evidence type="ECO:0000259" key="2">
    <source>
        <dbReference type="Pfam" id="PF03733"/>
    </source>
</evidence>
<gene>
    <name evidence="3" type="ORF">DXN05_05005</name>
</gene>
<dbReference type="Proteomes" id="UP000261284">
    <property type="component" value="Unassembled WGS sequence"/>
</dbReference>
<keyword evidence="4" id="KW-1185">Reference proteome</keyword>
<dbReference type="RefSeq" id="WP_116846077.1">
    <property type="nucleotide sequence ID" value="NZ_QTJU01000001.1"/>
</dbReference>
<dbReference type="PIRSF" id="PIRSF028777">
    <property type="entry name" value="UCP028777"/>
    <property type="match status" value="1"/>
</dbReference>
<feature type="transmembrane region" description="Helical" evidence="1">
    <location>
        <begin position="57"/>
        <end position="77"/>
    </location>
</feature>
<organism evidence="3 4">
    <name type="scientific">Deminuibacter soli</name>
    <dbReference type="NCBI Taxonomy" id="2291815"/>
    <lineage>
        <taxon>Bacteria</taxon>
        <taxon>Pseudomonadati</taxon>
        <taxon>Bacteroidota</taxon>
        <taxon>Chitinophagia</taxon>
        <taxon>Chitinophagales</taxon>
        <taxon>Chitinophagaceae</taxon>
        <taxon>Deminuibacter</taxon>
    </lineage>
</organism>
<dbReference type="InterPro" id="IPR005185">
    <property type="entry name" value="YccF"/>
</dbReference>
<dbReference type="Pfam" id="PF03733">
    <property type="entry name" value="YccF"/>
    <property type="match status" value="2"/>
</dbReference>
<dbReference type="InterPro" id="IPR031308">
    <property type="entry name" value="UCP028777"/>
</dbReference>
<reference evidence="3 4" key="1">
    <citation type="submission" date="2018-08" db="EMBL/GenBank/DDBJ databases">
        <title>Chitinophagaceae sp. K23C18032701, a novel bacterium isolated from forest soil.</title>
        <authorList>
            <person name="Wang C."/>
        </authorList>
    </citation>
    <scope>NUCLEOTIDE SEQUENCE [LARGE SCALE GENOMIC DNA]</scope>
    <source>
        <strain evidence="3 4">K23C18032701</strain>
    </source>
</reference>
<feature type="domain" description="Inner membrane component" evidence="2">
    <location>
        <begin position="4"/>
        <end position="54"/>
    </location>
</feature>
<accession>A0A3E1NQW9</accession>
<comment type="caution">
    <text evidence="3">The sequence shown here is derived from an EMBL/GenBank/DDBJ whole genome shotgun (WGS) entry which is preliminary data.</text>
</comment>
<feature type="transmembrane region" description="Helical" evidence="1">
    <location>
        <begin position="7"/>
        <end position="37"/>
    </location>
</feature>
<proteinExistence type="predicted"/>
<evidence type="ECO:0000313" key="3">
    <source>
        <dbReference type="EMBL" id="RFM30321.1"/>
    </source>
</evidence>
<keyword evidence="1" id="KW-0812">Transmembrane</keyword>
<dbReference type="GO" id="GO:0005886">
    <property type="term" value="C:plasma membrane"/>
    <property type="evidence" value="ECO:0007669"/>
    <property type="project" value="TreeGrafter"/>
</dbReference>
<name>A0A3E1NQW9_9BACT</name>
<feature type="transmembrane region" description="Helical" evidence="1">
    <location>
        <begin position="84"/>
        <end position="104"/>
    </location>
</feature>
<keyword evidence="1" id="KW-0472">Membrane</keyword>
<dbReference type="OrthoDB" id="9790567at2"/>
<dbReference type="PANTHER" id="PTHR42903:SF1">
    <property type="entry name" value="INNER MEMBRANE PROTEIN YCCF"/>
    <property type="match status" value="1"/>
</dbReference>
<keyword evidence="1" id="KW-1133">Transmembrane helix</keyword>
<feature type="domain" description="Inner membrane component" evidence="2">
    <location>
        <begin position="69"/>
        <end position="119"/>
    </location>
</feature>
<dbReference type="InterPro" id="IPR052937">
    <property type="entry name" value="Inner_membrane_protein"/>
</dbReference>
<protein>
    <submittedName>
        <fullName evidence="3">YccF domain-containing protein</fullName>
    </submittedName>
</protein>
<dbReference type="EMBL" id="QTJU01000001">
    <property type="protein sequence ID" value="RFM30321.1"/>
    <property type="molecule type" value="Genomic_DNA"/>
</dbReference>
<dbReference type="AlphaFoldDB" id="A0A3E1NQW9"/>
<evidence type="ECO:0000256" key="1">
    <source>
        <dbReference type="SAM" id="Phobius"/>
    </source>
</evidence>
<dbReference type="NCBIfam" id="NF008740">
    <property type="entry name" value="PRK11770.1-2"/>
    <property type="match status" value="1"/>
</dbReference>
<evidence type="ECO:0000313" key="4">
    <source>
        <dbReference type="Proteomes" id="UP000261284"/>
    </source>
</evidence>